<dbReference type="Proteomes" id="UP000059680">
    <property type="component" value="Chromosome 9"/>
</dbReference>
<gene>
    <name evidence="1" type="ordered locus">Os09g0110151</name>
    <name evidence="1" type="ORF">OSNPB_090110151</name>
</gene>
<dbReference type="EMBL" id="AP014965">
    <property type="protein sequence ID" value="BAT06821.1"/>
    <property type="molecule type" value="Genomic_DNA"/>
</dbReference>
<evidence type="ECO:0000313" key="2">
    <source>
        <dbReference type="Proteomes" id="UP000059680"/>
    </source>
</evidence>
<keyword evidence="2" id="KW-1185">Reference proteome</keyword>
<dbReference type="Gramene" id="Os09t0110151-00">
    <property type="protein sequence ID" value="Os09t0110151-00"/>
    <property type="gene ID" value="Os09g0110151"/>
</dbReference>
<organism evidence="1 2">
    <name type="scientific">Oryza sativa subsp. japonica</name>
    <name type="common">Rice</name>
    <dbReference type="NCBI Taxonomy" id="39947"/>
    <lineage>
        <taxon>Eukaryota</taxon>
        <taxon>Viridiplantae</taxon>
        <taxon>Streptophyta</taxon>
        <taxon>Embryophyta</taxon>
        <taxon>Tracheophyta</taxon>
        <taxon>Spermatophyta</taxon>
        <taxon>Magnoliopsida</taxon>
        <taxon>Liliopsida</taxon>
        <taxon>Poales</taxon>
        <taxon>Poaceae</taxon>
        <taxon>BOP clade</taxon>
        <taxon>Oryzoideae</taxon>
        <taxon>Oryzeae</taxon>
        <taxon>Oryzinae</taxon>
        <taxon>Oryza</taxon>
        <taxon>Oryza sativa</taxon>
    </lineage>
</organism>
<name>A0A0P0XKM2_ORYSJ</name>
<evidence type="ECO:0000313" key="1">
    <source>
        <dbReference type="EMBL" id="BAT06821.1"/>
    </source>
</evidence>
<proteinExistence type="predicted"/>
<dbReference type="InParanoid" id="A0A0P0XKM2"/>
<protein>
    <submittedName>
        <fullName evidence="1">Os09g0110151 protein</fullName>
    </submittedName>
</protein>
<accession>A0A0P0XKM2</accession>
<reference evidence="1 2" key="3">
    <citation type="journal article" date="2013" name="Rice">
        <title>Improvement of the Oryza sativa Nipponbare reference genome using next generation sequence and optical map data.</title>
        <authorList>
            <person name="Kawahara Y."/>
            <person name="de la Bastide M."/>
            <person name="Hamilton J.P."/>
            <person name="Kanamori H."/>
            <person name="McCombie W.R."/>
            <person name="Ouyang S."/>
            <person name="Schwartz D.C."/>
            <person name="Tanaka T."/>
            <person name="Wu J."/>
            <person name="Zhou S."/>
            <person name="Childs K.L."/>
            <person name="Davidson R.M."/>
            <person name="Lin H."/>
            <person name="Quesada-Ocampo L."/>
            <person name="Vaillancourt B."/>
            <person name="Sakai H."/>
            <person name="Lee S.S."/>
            <person name="Kim J."/>
            <person name="Numa H."/>
            <person name="Itoh T."/>
            <person name="Buell C.R."/>
            <person name="Matsumoto T."/>
        </authorList>
    </citation>
    <scope>NUCLEOTIDE SEQUENCE [LARGE SCALE GENOMIC DNA]</scope>
    <source>
        <strain evidence="2">cv. Nipponbare</strain>
    </source>
</reference>
<dbReference type="AlphaFoldDB" id="A0A0P0XKM2"/>
<dbReference type="PaxDb" id="39947-A0A0P0XKM2"/>
<reference evidence="1 2" key="2">
    <citation type="journal article" date="2013" name="Plant Cell Physiol.">
        <title>Rice Annotation Project Database (RAP-DB): an integrative and interactive database for rice genomics.</title>
        <authorList>
            <person name="Sakai H."/>
            <person name="Lee S.S."/>
            <person name="Tanaka T."/>
            <person name="Numa H."/>
            <person name="Kim J."/>
            <person name="Kawahara Y."/>
            <person name="Wakimoto H."/>
            <person name="Yang C.C."/>
            <person name="Iwamoto M."/>
            <person name="Abe T."/>
            <person name="Yamada Y."/>
            <person name="Muto A."/>
            <person name="Inokuchi H."/>
            <person name="Ikemura T."/>
            <person name="Matsumoto T."/>
            <person name="Sasaki T."/>
            <person name="Itoh T."/>
        </authorList>
    </citation>
    <scope>NUCLEOTIDE SEQUENCE [LARGE SCALE GENOMIC DNA]</scope>
    <source>
        <strain evidence="2">cv. Nipponbare</strain>
    </source>
</reference>
<sequence length="163" mass="17091">MLAWRSLAMARMWASNSLNRLTPASSLPILRTASTAPSASTALYTMLLPAAPRMYADAFSSVSISSSTSPSTVTSTAPPPPSLPFLSSVLALAATTPSLDADVSVTSSVLSLSSPAFFRRQHDRLRPMPSGDSSGSGFLNTTPILCFAASSRCLFFLTCVPCH</sequence>
<reference evidence="2" key="1">
    <citation type="journal article" date="2005" name="Nature">
        <title>The map-based sequence of the rice genome.</title>
        <authorList>
            <consortium name="International rice genome sequencing project (IRGSP)"/>
            <person name="Matsumoto T."/>
            <person name="Wu J."/>
            <person name="Kanamori H."/>
            <person name="Katayose Y."/>
            <person name="Fujisawa M."/>
            <person name="Namiki N."/>
            <person name="Mizuno H."/>
            <person name="Yamamoto K."/>
            <person name="Antonio B.A."/>
            <person name="Baba T."/>
            <person name="Sakata K."/>
            <person name="Nagamura Y."/>
            <person name="Aoki H."/>
            <person name="Arikawa K."/>
            <person name="Arita K."/>
            <person name="Bito T."/>
            <person name="Chiden Y."/>
            <person name="Fujitsuka N."/>
            <person name="Fukunaka R."/>
            <person name="Hamada M."/>
            <person name="Harada C."/>
            <person name="Hayashi A."/>
            <person name="Hijishita S."/>
            <person name="Honda M."/>
            <person name="Hosokawa S."/>
            <person name="Ichikawa Y."/>
            <person name="Idonuma A."/>
            <person name="Iijima M."/>
            <person name="Ikeda M."/>
            <person name="Ikeno M."/>
            <person name="Ito K."/>
            <person name="Ito S."/>
            <person name="Ito T."/>
            <person name="Ito Y."/>
            <person name="Ito Y."/>
            <person name="Iwabuchi A."/>
            <person name="Kamiya K."/>
            <person name="Karasawa W."/>
            <person name="Kurita K."/>
            <person name="Katagiri S."/>
            <person name="Kikuta A."/>
            <person name="Kobayashi H."/>
            <person name="Kobayashi N."/>
            <person name="Machita K."/>
            <person name="Maehara T."/>
            <person name="Masukawa M."/>
            <person name="Mizubayashi T."/>
            <person name="Mukai Y."/>
            <person name="Nagasaki H."/>
            <person name="Nagata Y."/>
            <person name="Naito S."/>
            <person name="Nakashima M."/>
            <person name="Nakama Y."/>
            <person name="Nakamichi Y."/>
            <person name="Nakamura M."/>
            <person name="Meguro A."/>
            <person name="Negishi M."/>
            <person name="Ohta I."/>
            <person name="Ohta T."/>
            <person name="Okamoto M."/>
            <person name="Ono N."/>
            <person name="Saji S."/>
            <person name="Sakaguchi M."/>
            <person name="Sakai K."/>
            <person name="Shibata M."/>
            <person name="Shimokawa T."/>
            <person name="Song J."/>
            <person name="Takazaki Y."/>
            <person name="Terasawa K."/>
            <person name="Tsugane M."/>
            <person name="Tsuji K."/>
            <person name="Ueda S."/>
            <person name="Waki K."/>
            <person name="Yamagata H."/>
            <person name="Yamamoto M."/>
            <person name="Yamamoto S."/>
            <person name="Yamane H."/>
            <person name="Yoshiki S."/>
            <person name="Yoshihara R."/>
            <person name="Yukawa K."/>
            <person name="Zhong H."/>
            <person name="Yano M."/>
            <person name="Yuan Q."/>
            <person name="Ouyang S."/>
            <person name="Liu J."/>
            <person name="Jones K.M."/>
            <person name="Gansberger K."/>
            <person name="Moffat K."/>
            <person name="Hill J."/>
            <person name="Bera J."/>
            <person name="Fadrosh D."/>
            <person name="Jin S."/>
            <person name="Johri S."/>
            <person name="Kim M."/>
            <person name="Overton L."/>
            <person name="Reardon M."/>
            <person name="Tsitrin T."/>
            <person name="Vuong H."/>
            <person name="Weaver B."/>
            <person name="Ciecko A."/>
            <person name="Tallon L."/>
            <person name="Jackson J."/>
            <person name="Pai G."/>
            <person name="Aken S.V."/>
            <person name="Utterback T."/>
            <person name="Reidmuller S."/>
            <person name="Feldblyum T."/>
            <person name="Hsiao J."/>
            <person name="Zismann V."/>
            <person name="Iobst S."/>
            <person name="de Vazeille A.R."/>
            <person name="Buell C.R."/>
            <person name="Ying K."/>
            <person name="Li Y."/>
            <person name="Lu T."/>
            <person name="Huang Y."/>
            <person name="Zhao Q."/>
            <person name="Feng Q."/>
            <person name="Zhang L."/>
            <person name="Zhu J."/>
            <person name="Weng Q."/>
            <person name="Mu J."/>
            <person name="Lu Y."/>
            <person name="Fan D."/>
            <person name="Liu Y."/>
            <person name="Guan J."/>
            <person name="Zhang Y."/>
            <person name="Yu S."/>
            <person name="Liu X."/>
            <person name="Zhang Y."/>
            <person name="Hong G."/>
            <person name="Han B."/>
            <person name="Choisne N."/>
            <person name="Demange N."/>
            <person name="Orjeda G."/>
            <person name="Samain S."/>
            <person name="Cattolico L."/>
            <person name="Pelletier E."/>
            <person name="Couloux A."/>
            <person name="Segurens B."/>
            <person name="Wincker P."/>
            <person name="D'Hont A."/>
            <person name="Scarpelli C."/>
            <person name="Weissenbach J."/>
            <person name="Salanoubat M."/>
            <person name="Quetier F."/>
            <person name="Yu Y."/>
            <person name="Kim H.R."/>
            <person name="Rambo T."/>
            <person name="Currie J."/>
            <person name="Collura K."/>
            <person name="Luo M."/>
            <person name="Yang T."/>
            <person name="Ammiraju J.S.S."/>
            <person name="Engler F."/>
            <person name="Soderlund C."/>
            <person name="Wing R.A."/>
            <person name="Palmer L.E."/>
            <person name="de la Bastide M."/>
            <person name="Spiegel L."/>
            <person name="Nascimento L."/>
            <person name="Zutavern T."/>
            <person name="O'Shaughnessy A."/>
            <person name="Dike S."/>
            <person name="Dedhia N."/>
            <person name="Preston R."/>
            <person name="Balija V."/>
            <person name="McCombie W.R."/>
            <person name="Chow T."/>
            <person name="Chen H."/>
            <person name="Chung M."/>
            <person name="Chen C."/>
            <person name="Shaw J."/>
            <person name="Wu H."/>
            <person name="Hsiao K."/>
            <person name="Chao Y."/>
            <person name="Chu M."/>
            <person name="Cheng C."/>
            <person name="Hour A."/>
            <person name="Lee P."/>
            <person name="Lin S."/>
            <person name="Lin Y."/>
            <person name="Liou J."/>
            <person name="Liu S."/>
            <person name="Hsing Y."/>
            <person name="Raghuvanshi S."/>
            <person name="Mohanty A."/>
            <person name="Bharti A.K."/>
            <person name="Gaur A."/>
            <person name="Gupta V."/>
            <person name="Kumar D."/>
            <person name="Ravi V."/>
            <person name="Vij S."/>
            <person name="Kapur A."/>
            <person name="Khurana P."/>
            <person name="Khurana P."/>
            <person name="Khurana J.P."/>
            <person name="Tyagi A.K."/>
            <person name="Gaikwad K."/>
            <person name="Singh A."/>
            <person name="Dalal V."/>
            <person name="Srivastava S."/>
            <person name="Dixit A."/>
            <person name="Pal A.K."/>
            <person name="Ghazi I.A."/>
            <person name="Yadav M."/>
            <person name="Pandit A."/>
            <person name="Bhargava A."/>
            <person name="Sureshbabu K."/>
            <person name="Batra K."/>
            <person name="Sharma T.R."/>
            <person name="Mohapatra T."/>
            <person name="Singh N.K."/>
            <person name="Messing J."/>
            <person name="Nelson A.B."/>
            <person name="Fuks G."/>
            <person name="Kavchok S."/>
            <person name="Keizer G."/>
            <person name="Linton E."/>
            <person name="Llaca V."/>
            <person name="Song R."/>
            <person name="Tanyolac B."/>
            <person name="Young S."/>
            <person name="Ho-Il K."/>
            <person name="Hahn J.H."/>
            <person name="Sangsakoo G."/>
            <person name="Vanavichit A."/>
            <person name="de Mattos Luiz.A.T."/>
            <person name="Zimmer P.D."/>
            <person name="Malone G."/>
            <person name="Dellagostin O."/>
            <person name="de Oliveira A.C."/>
            <person name="Bevan M."/>
            <person name="Bancroft I."/>
            <person name="Minx P."/>
            <person name="Cordum H."/>
            <person name="Wilson R."/>
            <person name="Cheng Z."/>
            <person name="Jin W."/>
            <person name="Jiang J."/>
            <person name="Leong S.A."/>
            <person name="Iwama H."/>
            <person name="Gojobori T."/>
            <person name="Itoh T."/>
            <person name="Niimura Y."/>
            <person name="Fujii Y."/>
            <person name="Habara T."/>
            <person name="Sakai H."/>
            <person name="Sato Y."/>
            <person name="Wilson G."/>
            <person name="Kumar K."/>
            <person name="McCouch S."/>
            <person name="Juretic N."/>
            <person name="Hoen D."/>
            <person name="Wright S."/>
            <person name="Bruskiewich R."/>
            <person name="Bureau T."/>
            <person name="Miyao A."/>
            <person name="Hirochika H."/>
            <person name="Nishikawa T."/>
            <person name="Kadowaki K."/>
            <person name="Sugiura M."/>
            <person name="Burr B."/>
            <person name="Sasaki T."/>
        </authorList>
    </citation>
    <scope>NUCLEOTIDE SEQUENCE [LARGE SCALE GENOMIC DNA]</scope>
    <source>
        <strain evidence="2">cv. Nipponbare</strain>
    </source>
</reference>